<dbReference type="SUPFAM" id="SSF52058">
    <property type="entry name" value="L domain-like"/>
    <property type="match status" value="1"/>
</dbReference>
<protein>
    <recommendedName>
        <fullName evidence="7">LRRCT domain-containing protein</fullName>
    </recommendedName>
</protein>
<dbReference type="GeneTree" id="ENSGT00940000165355"/>
<keyword evidence="4" id="KW-0325">Glycoprotein</keyword>
<dbReference type="SMART" id="SM00364">
    <property type="entry name" value="LRR_BAC"/>
    <property type="match status" value="4"/>
</dbReference>
<dbReference type="SMART" id="SM00369">
    <property type="entry name" value="LRR_TYP"/>
    <property type="match status" value="5"/>
</dbReference>
<feature type="signal peptide" evidence="5">
    <location>
        <begin position="1"/>
        <end position="24"/>
    </location>
</feature>
<reference evidence="6" key="1">
    <citation type="submission" date="2023-09" db="UniProtKB">
        <authorList>
            <consortium name="Ensembl"/>
        </authorList>
    </citation>
    <scope>IDENTIFICATION</scope>
</reference>
<evidence type="ECO:0000313" key="6">
    <source>
        <dbReference type="Ensembl" id="ENSSPAP00000030375.1"/>
    </source>
</evidence>
<dbReference type="PRINTS" id="PR00019">
    <property type="entry name" value="LEURICHRPT"/>
</dbReference>
<proteinExistence type="predicted"/>
<dbReference type="PANTHER" id="PTHR45842:SF12">
    <property type="entry name" value="KEKKON 5, ISOFORM A"/>
    <property type="match status" value="1"/>
</dbReference>
<organism evidence="6">
    <name type="scientific">Stegastes partitus</name>
    <name type="common">bicolor damselfish</name>
    <dbReference type="NCBI Taxonomy" id="144197"/>
    <lineage>
        <taxon>Eukaryota</taxon>
        <taxon>Metazoa</taxon>
        <taxon>Chordata</taxon>
        <taxon>Craniata</taxon>
        <taxon>Vertebrata</taxon>
        <taxon>Euteleostomi</taxon>
        <taxon>Actinopterygii</taxon>
        <taxon>Neopterygii</taxon>
        <taxon>Teleostei</taxon>
        <taxon>Neoteleostei</taxon>
        <taxon>Acanthomorphata</taxon>
        <taxon>Ovalentaria</taxon>
        <taxon>Pomacentridae</taxon>
        <taxon>Stegastes</taxon>
    </lineage>
</organism>
<dbReference type="Ensembl" id="ENSSPAT00000030869.1">
    <property type="protein sequence ID" value="ENSSPAP00000030375.1"/>
    <property type="gene ID" value="ENSSPAG00000022806.1"/>
</dbReference>
<evidence type="ECO:0000256" key="4">
    <source>
        <dbReference type="ARBA" id="ARBA00023180"/>
    </source>
</evidence>
<dbReference type="Pfam" id="PF13855">
    <property type="entry name" value="LRR_8"/>
    <property type="match status" value="2"/>
</dbReference>
<dbReference type="InterPro" id="IPR032675">
    <property type="entry name" value="LRR_dom_sf"/>
</dbReference>
<feature type="chain" id="PRO_5017189816" description="LRRCT domain-containing protein" evidence="5">
    <location>
        <begin position="25"/>
        <end position="293"/>
    </location>
</feature>
<dbReference type="InterPro" id="IPR003591">
    <property type="entry name" value="Leu-rich_rpt_typical-subtyp"/>
</dbReference>
<dbReference type="STRING" id="144197.ENSSPAP00000030375"/>
<dbReference type="PROSITE" id="PS51450">
    <property type="entry name" value="LRR"/>
    <property type="match status" value="4"/>
</dbReference>
<dbReference type="PANTHER" id="PTHR45842">
    <property type="entry name" value="SYNAPTIC ADHESION-LIKE MOLECULE SALM"/>
    <property type="match status" value="1"/>
</dbReference>
<keyword evidence="1" id="KW-0433">Leucine-rich repeat</keyword>
<sequence length="293" mass="32429">SPLMKSWCVLVVLCLTCFCHGAYSCPATCKCYTRRAEVVCNEVSLTDNLTWLDLSGNQLMKIPTALLQKLPNLDNLDLANNQLEKIPANSLDSLSKLERLNMQNNKLNTLDASVFQTTRNLTSLFLTRNKLSKLPQNLFQELTQLRHLSLDDNQLSHIPAGLLDPLTSLDEEGLDLTGNPFLCDGKVEYLWRWLQKNKTKAFLPETITCGGPESLVGRPVMSLTASELKIQNARDDSPGASFTPTDLSRLLLVASQIAELFQSCPFVFNDVEHVGVRGRCNGSVLQLTSSGCV</sequence>
<evidence type="ECO:0000256" key="5">
    <source>
        <dbReference type="SAM" id="SignalP"/>
    </source>
</evidence>
<evidence type="ECO:0008006" key="7">
    <source>
        <dbReference type="Google" id="ProtNLM"/>
    </source>
</evidence>
<dbReference type="Gene3D" id="3.80.10.10">
    <property type="entry name" value="Ribonuclease Inhibitor"/>
    <property type="match status" value="1"/>
</dbReference>
<evidence type="ECO:0000256" key="1">
    <source>
        <dbReference type="ARBA" id="ARBA00022614"/>
    </source>
</evidence>
<evidence type="ECO:0000256" key="3">
    <source>
        <dbReference type="ARBA" id="ARBA00022737"/>
    </source>
</evidence>
<keyword evidence="3" id="KW-0677">Repeat</keyword>
<keyword evidence="2 5" id="KW-0732">Signal</keyword>
<name>A0A3B5BBE6_9TELE</name>
<evidence type="ECO:0000256" key="2">
    <source>
        <dbReference type="ARBA" id="ARBA00022729"/>
    </source>
</evidence>
<accession>A0A3B5BBE6</accession>
<dbReference type="AlphaFoldDB" id="A0A3B5BBE6"/>
<dbReference type="InterPro" id="IPR001611">
    <property type="entry name" value="Leu-rich_rpt"/>
</dbReference>
<dbReference type="InterPro" id="IPR050467">
    <property type="entry name" value="LRFN"/>
</dbReference>